<organism evidence="8 9">
    <name type="scientific">Egibacter rhizosphaerae</name>
    <dbReference type="NCBI Taxonomy" id="1670831"/>
    <lineage>
        <taxon>Bacteria</taxon>
        <taxon>Bacillati</taxon>
        <taxon>Actinomycetota</taxon>
        <taxon>Nitriliruptoria</taxon>
        <taxon>Egibacterales</taxon>
        <taxon>Egibacteraceae</taxon>
        <taxon>Egibacter</taxon>
    </lineage>
</organism>
<accession>A0A411YCZ1</accession>
<keyword evidence="4 6" id="KW-1133">Transmembrane helix</keyword>
<protein>
    <submittedName>
        <fullName evidence="8">MFS transporter</fullName>
    </submittedName>
</protein>
<dbReference type="InterPro" id="IPR011701">
    <property type="entry name" value="MFS"/>
</dbReference>
<evidence type="ECO:0000256" key="2">
    <source>
        <dbReference type="ARBA" id="ARBA00022475"/>
    </source>
</evidence>
<dbReference type="PANTHER" id="PTHR43124">
    <property type="entry name" value="PURINE EFFLUX PUMP PBUE"/>
    <property type="match status" value="1"/>
</dbReference>
<dbReference type="KEGG" id="erz:ER308_05375"/>
<evidence type="ECO:0000256" key="3">
    <source>
        <dbReference type="ARBA" id="ARBA00022692"/>
    </source>
</evidence>
<feature type="transmembrane region" description="Helical" evidence="6">
    <location>
        <begin position="79"/>
        <end position="99"/>
    </location>
</feature>
<feature type="transmembrane region" description="Helical" evidence="6">
    <location>
        <begin position="105"/>
        <end position="126"/>
    </location>
</feature>
<dbReference type="RefSeq" id="WP_131154029.1">
    <property type="nucleotide sequence ID" value="NZ_CP036402.1"/>
</dbReference>
<evidence type="ECO:0000256" key="1">
    <source>
        <dbReference type="ARBA" id="ARBA00004651"/>
    </source>
</evidence>
<feature type="transmembrane region" description="Helical" evidence="6">
    <location>
        <begin position="364"/>
        <end position="389"/>
    </location>
</feature>
<evidence type="ECO:0000313" key="8">
    <source>
        <dbReference type="EMBL" id="QBI19032.1"/>
    </source>
</evidence>
<dbReference type="InterPro" id="IPR020846">
    <property type="entry name" value="MFS_dom"/>
</dbReference>
<keyword evidence="9" id="KW-1185">Reference proteome</keyword>
<evidence type="ECO:0000313" key="9">
    <source>
        <dbReference type="Proteomes" id="UP000291469"/>
    </source>
</evidence>
<dbReference type="SUPFAM" id="SSF103473">
    <property type="entry name" value="MFS general substrate transporter"/>
    <property type="match status" value="1"/>
</dbReference>
<keyword evidence="2" id="KW-1003">Cell membrane</keyword>
<feature type="domain" description="Major facilitator superfamily (MFS) profile" evidence="7">
    <location>
        <begin position="14"/>
        <end position="394"/>
    </location>
</feature>
<evidence type="ECO:0000259" key="7">
    <source>
        <dbReference type="PROSITE" id="PS50850"/>
    </source>
</evidence>
<feature type="transmembrane region" description="Helical" evidence="6">
    <location>
        <begin position="42"/>
        <end position="67"/>
    </location>
</feature>
<dbReference type="InterPro" id="IPR050189">
    <property type="entry name" value="MFS_Efflux_Transporters"/>
</dbReference>
<dbReference type="PROSITE" id="PS50850">
    <property type="entry name" value="MFS"/>
    <property type="match status" value="1"/>
</dbReference>
<evidence type="ECO:0000256" key="4">
    <source>
        <dbReference type="ARBA" id="ARBA00022989"/>
    </source>
</evidence>
<feature type="transmembrane region" description="Helical" evidence="6">
    <location>
        <begin position="216"/>
        <end position="239"/>
    </location>
</feature>
<dbReference type="Proteomes" id="UP000291469">
    <property type="component" value="Chromosome"/>
</dbReference>
<dbReference type="PANTHER" id="PTHR43124:SF3">
    <property type="entry name" value="CHLORAMPHENICOL EFFLUX PUMP RV0191"/>
    <property type="match status" value="1"/>
</dbReference>
<proteinExistence type="predicted"/>
<sequence length="404" mass="41196">MNAPQRLARDVVAALAAVLLARLAINGGVRVVYPFLPEIARGLGVSLAVVSGLVALRSLVGIAAPAVARITESLGRRNVMLVGLGTAFVGALLVVAAPLAGESPLFGPLALAAAGFVAAGAAKPLFDVPMQGWFGARVPYAQRGRVLGITELTWALSLLATVPLAGVLIPRFGWQSAFVIVATLAVTGLLAVRLLLAPDRPKERSPRPLRLTSTRVRMLVVILAYSVAAELMFVVYGAWLEDDLGLSVTAIGVFTIVVVVSELVGEGGVVGFADRLGPRRTILLGLLVSGIAYASLGAVGGSLVAGVAVVVVWFVGFEVTITATIPLVSELAAESRDRLLSLMVSTIALARGIGALLGPPLYELGGIAASGLAAAALVAAAGALLTGVAEPARTRTPGRHSGSV</sequence>
<evidence type="ECO:0000256" key="5">
    <source>
        <dbReference type="ARBA" id="ARBA00023136"/>
    </source>
</evidence>
<feature type="transmembrane region" description="Helical" evidence="6">
    <location>
        <begin position="281"/>
        <end position="299"/>
    </location>
</feature>
<feature type="transmembrane region" description="Helical" evidence="6">
    <location>
        <begin position="305"/>
        <end position="327"/>
    </location>
</feature>
<dbReference type="Pfam" id="PF07690">
    <property type="entry name" value="MFS_1"/>
    <property type="match status" value="1"/>
</dbReference>
<dbReference type="InterPro" id="IPR036259">
    <property type="entry name" value="MFS_trans_sf"/>
</dbReference>
<feature type="transmembrane region" description="Helical" evidence="6">
    <location>
        <begin position="146"/>
        <end position="169"/>
    </location>
</feature>
<feature type="transmembrane region" description="Helical" evidence="6">
    <location>
        <begin position="339"/>
        <end position="358"/>
    </location>
</feature>
<dbReference type="GO" id="GO:0022857">
    <property type="term" value="F:transmembrane transporter activity"/>
    <property type="evidence" value="ECO:0007669"/>
    <property type="project" value="InterPro"/>
</dbReference>
<gene>
    <name evidence="8" type="ORF">ER308_05375</name>
</gene>
<dbReference type="EMBL" id="CP036402">
    <property type="protein sequence ID" value="QBI19032.1"/>
    <property type="molecule type" value="Genomic_DNA"/>
</dbReference>
<keyword evidence="3 6" id="KW-0812">Transmembrane</keyword>
<feature type="transmembrane region" description="Helical" evidence="6">
    <location>
        <begin position="175"/>
        <end position="196"/>
    </location>
</feature>
<keyword evidence="5 6" id="KW-0472">Membrane</keyword>
<dbReference type="AlphaFoldDB" id="A0A411YCZ1"/>
<dbReference type="Gene3D" id="1.20.1250.20">
    <property type="entry name" value="MFS general substrate transporter like domains"/>
    <property type="match status" value="1"/>
</dbReference>
<comment type="subcellular location">
    <subcellularLocation>
        <location evidence="1">Cell membrane</location>
        <topology evidence="1">Multi-pass membrane protein</topology>
    </subcellularLocation>
</comment>
<dbReference type="GO" id="GO:0005886">
    <property type="term" value="C:plasma membrane"/>
    <property type="evidence" value="ECO:0007669"/>
    <property type="project" value="UniProtKB-SubCell"/>
</dbReference>
<evidence type="ECO:0000256" key="6">
    <source>
        <dbReference type="SAM" id="Phobius"/>
    </source>
</evidence>
<name>A0A411YCZ1_9ACTN</name>
<feature type="transmembrane region" description="Helical" evidence="6">
    <location>
        <begin position="245"/>
        <end position="269"/>
    </location>
</feature>
<dbReference type="OrthoDB" id="152712at2"/>
<reference evidence="8 9" key="1">
    <citation type="submission" date="2019-01" db="EMBL/GenBank/DDBJ databases">
        <title>Egibacter rhizosphaerae EGI 80759T.</title>
        <authorList>
            <person name="Chen D.-D."/>
            <person name="Tian Y."/>
            <person name="Jiao J.-Y."/>
            <person name="Zhang X.-T."/>
            <person name="Zhang Y.-G."/>
            <person name="Zhang Y."/>
            <person name="Xiao M."/>
            <person name="Shu W.-S."/>
            <person name="Li W.-J."/>
        </authorList>
    </citation>
    <scope>NUCLEOTIDE SEQUENCE [LARGE SCALE GENOMIC DNA]</scope>
    <source>
        <strain evidence="8 9">EGI 80759</strain>
    </source>
</reference>